<feature type="transmembrane region" description="Helical" evidence="9">
    <location>
        <begin position="345"/>
        <end position="364"/>
    </location>
</feature>
<evidence type="ECO:0000313" key="12">
    <source>
        <dbReference type="Proteomes" id="UP000000305"/>
    </source>
</evidence>
<dbReference type="Proteomes" id="UP000000305">
    <property type="component" value="Unassembled WGS sequence"/>
</dbReference>
<comment type="subcellular location">
    <subcellularLocation>
        <location evidence="1">Cell membrane</location>
        <topology evidence="1">Multi-pass membrane protein</topology>
    </subcellularLocation>
</comment>
<proteinExistence type="inferred from homology"/>
<protein>
    <recommendedName>
        <fullName evidence="10">Ionotropic glutamate receptor C-terminal domain-containing protein</fullName>
    </recommendedName>
</protein>
<feature type="domain" description="Ionotropic glutamate receptor C-terminal" evidence="10">
    <location>
        <begin position="64"/>
        <end position="356"/>
    </location>
</feature>
<dbReference type="Pfam" id="PF00060">
    <property type="entry name" value="Lig_chan"/>
    <property type="match status" value="1"/>
</dbReference>
<dbReference type="PANTHER" id="PTHR42643">
    <property type="entry name" value="IONOTROPIC RECEPTOR 20A-RELATED"/>
    <property type="match status" value="1"/>
</dbReference>
<keyword evidence="8" id="KW-0325">Glycoprotein</keyword>
<comment type="similarity">
    <text evidence="2">Belongs to the glutamate-gated ion channel (TC 1.A.10.1) family.</text>
</comment>
<feature type="transmembrane region" description="Helical" evidence="9">
    <location>
        <begin position="64"/>
        <end position="84"/>
    </location>
</feature>
<evidence type="ECO:0000256" key="8">
    <source>
        <dbReference type="ARBA" id="ARBA00023180"/>
    </source>
</evidence>
<keyword evidence="3" id="KW-1003">Cell membrane</keyword>
<dbReference type="GO" id="GO:0015276">
    <property type="term" value="F:ligand-gated monoatomic ion channel activity"/>
    <property type="evidence" value="ECO:0007669"/>
    <property type="project" value="InterPro"/>
</dbReference>
<evidence type="ECO:0000259" key="10">
    <source>
        <dbReference type="Pfam" id="PF00060"/>
    </source>
</evidence>
<organism evidence="11 12">
    <name type="scientific">Daphnia pulex</name>
    <name type="common">Water flea</name>
    <dbReference type="NCBI Taxonomy" id="6669"/>
    <lineage>
        <taxon>Eukaryota</taxon>
        <taxon>Metazoa</taxon>
        <taxon>Ecdysozoa</taxon>
        <taxon>Arthropoda</taxon>
        <taxon>Crustacea</taxon>
        <taxon>Branchiopoda</taxon>
        <taxon>Diplostraca</taxon>
        <taxon>Cladocera</taxon>
        <taxon>Anomopoda</taxon>
        <taxon>Daphniidae</taxon>
        <taxon>Daphnia</taxon>
    </lineage>
</organism>
<dbReference type="KEGG" id="dpx:DAPPUDRAFT_316873"/>
<dbReference type="FunFam" id="1.10.287.70:FF:000263">
    <property type="entry name" value="Uncharacterized protein"/>
    <property type="match status" value="1"/>
</dbReference>
<keyword evidence="6 9" id="KW-0472">Membrane</keyword>
<dbReference type="HOGENOM" id="CLU_007257_4_2_1"/>
<feature type="transmembrane region" description="Helical" evidence="9">
    <location>
        <begin position="149"/>
        <end position="170"/>
    </location>
</feature>
<reference evidence="11 12" key="1">
    <citation type="journal article" date="2011" name="Science">
        <title>The ecoresponsive genome of Daphnia pulex.</title>
        <authorList>
            <person name="Colbourne J.K."/>
            <person name="Pfrender M.E."/>
            <person name="Gilbert D."/>
            <person name="Thomas W.K."/>
            <person name="Tucker A."/>
            <person name="Oakley T.H."/>
            <person name="Tokishita S."/>
            <person name="Aerts A."/>
            <person name="Arnold G.J."/>
            <person name="Basu M.K."/>
            <person name="Bauer D.J."/>
            <person name="Caceres C.E."/>
            <person name="Carmel L."/>
            <person name="Casola C."/>
            <person name="Choi J.H."/>
            <person name="Detter J.C."/>
            <person name="Dong Q."/>
            <person name="Dusheyko S."/>
            <person name="Eads B.D."/>
            <person name="Frohlich T."/>
            <person name="Geiler-Samerotte K.A."/>
            <person name="Gerlach D."/>
            <person name="Hatcher P."/>
            <person name="Jogdeo S."/>
            <person name="Krijgsveld J."/>
            <person name="Kriventseva E.V."/>
            <person name="Kultz D."/>
            <person name="Laforsch C."/>
            <person name="Lindquist E."/>
            <person name="Lopez J."/>
            <person name="Manak J.R."/>
            <person name="Muller J."/>
            <person name="Pangilinan J."/>
            <person name="Patwardhan R.P."/>
            <person name="Pitluck S."/>
            <person name="Pritham E.J."/>
            <person name="Rechtsteiner A."/>
            <person name="Rho M."/>
            <person name="Rogozin I.B."/>
            <person name="Sakarya O."/>
            <person name="Salamov A."/>
            <person name="Schaack S."/>
            <person name="Shapiro H."/>
            <person name="Shiga Y."/>
            <person name="Skalitzky C."/>
            <person name="Smith Z."/>
            <person name="Souvorov A."/>
            <person name="Sung W."/>
            <person name="Tang Z."/>
            <person name="Tsuchiya D."/>
            <person name="Tu H."/>
            <person name="Vos H."/>
            <person name="Wang M."/>
            <person name="Wolf Y.I."/>
            <person name="Yamagata H."/>
            <person name="Yamada T."/>
            <person name="Ye Y."/>
            <person name="Shaw J.R."/>
            <person name="Andrews J."/>
            <person name="Crease T.J."/>
            <person name="Tang H."/>
            <person name="Lucas S.M."/>
            <person name="Robertson H.M."/>
            <person name="Bork P."/>
            <person name="Koonin E.V."/>
            <person name="Zdobnov E.M."/>
            <person name="Grigoriev I.V."/>
            <person name="Lynch M."/>
            <person name="Boore J.L."/>
        </authorList>
    </citation>
    <scope>NUCLEOTIDE SEQUENCE [LARGE SCALE GENOMIC DNA]</scope>
</reference>
<gene>
    <name evidence="11" type="ORF">DAPPUDRAFT_316873</name>
</gene>
<name>E9GE85_DAPPU</name>
<dbReference type="InParanoid" id="E9GE85"/>
<evidence type="ECO:0000256" key="9">
    <source>
        <dbReference type="SAM" id="Phobius"/>
    </source>
</evidence>
<dbReference type="FunCoup" id="E9GE85">
    <property type="interactions" value="63"/>
</dbReference>
<dbReference type="AlphaFoldDB" id="E9GE85"/>
<evidence type="ECO:0000256" key="1">
    <source>
        <dbReference type="ARBA" id="ARBA00004651"/>
    </source>
</evidence>
<dbReference type="OMA" id="FAYITTV"/>
<evidence type="ECO:0000256" key="6">
    <source>
        <dbReference type="ARBA" id="ARBA00023136"/>
    </source>
</evidence>
<dbReference type="InterPro" id="IPR001320">
    <property type="entry name" value="Iontro_rcpt_C"/>
</dbReference>
<dbReference type="PANTHER" id="PTHR42643:SF24">
    <property type="entry name" value="IONOTROPIC RECEPTOR 60A"/>
    <property type="match status" value="1"/>
</dbReference>
<dbReference type="EMBL" id="GL732540">
    <property type="protein sequence ID" value="EFX82357.1"/>
    <property type="molecule type" value="Genomic_DNA"/>
</dbReference>
<evidence type="ECO:0000256" key="2">
    <source>
        <dbReference type="ARBA" id="ARBA00008685"/>
    </source>
</evidence>
<dbReference type="GO" id="GO:0005886">
    <property type="term" value="C:plasma membrane"/>
    <property type="evidence" value="ECO:0007669"/>
    <property type="project" value="UniProtKB-SubCell"/>
</dbReference>
<evidence type="ECO:0000256" key="7">
    <source>
        <dbReference type="ARBA" id="ARBA00023170"/>
    </source>
</evidence>
<accession>E9GE85</accession>
<evidence type="ECO:0000256" key="4">
    <source>
        <dbReference type="ARBA" id="ARBA00022692"/>
    </source>
</evidence>
<keyword evidence="4 9" id="KW-0812">Transmembrane</keyword>
<keyword evidence="7" id="KW-0675">Receptor</keyword>
<dbReference type="GO" id="GO:0050906">
    <property type="term" value="P:detection of stimulus involved in sensory perception"/>
    <property type="evidence" value="ECO:0007669"/>
    <property type="project" value="UniProtKB-ARBA"/>
</dbReference>
<keyword evidence="5 9" id="KW-1133">Transmembrane helix</keyword>
<evidence type="ECO:0000313" key="11">
    <source>
        <dbReference type="EMBL" id="EFX82357.1"/>
    </source>
</evidence>
<evidence type="ECO:0000256" key="3">
    <source>
        <dbReference type="ARBA" id="ARBA00022475"/>
    </source>
</evidence>
<keyword evidence="12" id="KW-1185">Reference proteome</keyword>
<dbReference type="SUPFAM" id="SSF53850">
    <property type="entry name" value="Periplasmic binding protein-like II"/>
    <property type="match status" value="1"/>
</dbReference>
<dbReference type="PhylomeDB" id="E9GE85"/>
<dbReference type="Gene3D" id="1.10.287.70">
    <property type="match status" value="1"/>
</dbReference>
<sequence length="386" mass="43466">MTIPKSFLCNFQQCDLIIQDVVPTFQRYKVVDLTTYWIYADAAFLIPASAETANINAVVKPFQWPVWLGLAVSIACMIICLNVIQHYLDYRSTLMESFNQNEVTRQKSGRLPVDKWQTGKQYLYVFGNLLSQGGFCPSKWLPYRLAAGVWTLAAFFFVQAYSSTLFTYIVTPVNQPLITSAHDIAENSDIQLYLKKAGIPDAVISDKNNTGLNLKLHERLNSNPNSRCTLASDCINFITPGSKNVFLEASVYLKDAIREDFKKTGKCNLQMAKGTFMPVVSTFALSKNSPYTKNVNQGLLELQQTGLIDYWDLWFRPMPPQCTGNVHSGTKMPKNKLMPLSLKNLTGAFLVIAVGLSLSLLAFLGEKMTSIRERHRRHMQTNTGKQ</sequence>
<dbReference type="InterPro" id="IPR052192">
    <property type="entry name" value="Insect_Ionotropic_Sensory_Rcpt"/>
</dbReference>
<evidence type="ECO:0000256" key="5">
    <source>
        <dbReference type="ARBA" id="ARBA00022989"/>
    </source>
</evidence>
<dbReference type="OrthoDB" id="6373307at2759"/>
<dbReference type="eggNOG" id="KOG1052">
    <property type="taxonomic scope" value="Eukaryota"/>
</dbReference>